<organism evidence="6 7">
    <name type="scientific">Bos taurus</name>
    <name type="common">Bovine</name>
    <dbReference type="NCBI Taxonomy" id="9913"/>
    <lineage>
        <taxon>Eukaryota</taxon>
        <taxon>Metazoa</taxon>
        <taxon>Chordata</taxon>
        <taxon>Craniata</taxon>
        <taxon>Vertebrata</taxon>
        <taxon>Euteleostomi</taxon>
        <taxon>Mammalia</taxon>
        <taxon>Eutheria</taxon>
        <taxon>Laurasiatheria</taxon>
        <taxon>Artiodactyla</taxon>
        <taxon>Ruminantia</taxon>
        <taxon>Pecora</taxon>
        <taxon>Bovidae</taxon>
        <taxon>Bovinae</taxon>
        <taxon>Bos</taxon>
    </lineage>
</organism>
<evidence type="ECO:0000256" key="4">
    <source>
        <dbReference type="ARBA" id="ARBA00023274"/>
    </source>
</evidence>
<keyword evidence="7" id="KW-1185">Reference proteome</keyword>
<dbReference type="AlphaFoldDB" id="A0AAA9TX77"/>
<evidence type="ECO:0000256" key="3">
    <source>
        <dbReference type="ARBA" id="ARBA00022552"/>
    </source>
</evidence>
<dbReference type="PANTHER" id="PTHR13305">
    <property type="entry name" value="RIBOSOME BIOGENESIS PROTEIN NOP10"/>
    <property type="match status" value="1"/>
</dbReference>
<dbReference type="PANTHER" id="PTHR13305:SF0">
    <property type="entry name" value="H_ACA RIBONUCLEOPROTEIN COMPLEX SUBUNIT 3"/>
    <property type="match status" value="1"/>
</dbReference>
<dbReference type="InterPro" id="IPR007264">
    <property type="entry name" value="H/ACA_rnp_Nop10"/>
</dbReference>
<dbReference type="GO" id="GO:0001522">
    <property type="term" value="P:pseudouridine synthesis"/>
    <property type="evidence" value="ECO:0007669"/>
    <property type="project" value="InterPro"/>
</dbReference>
<reference evidence="6" key="2">
    <citation type="submission" date="2025-08" db="UniProtKB">
        <authorList>
            <consortium name="Ensembl"/>
        </authorList>
    </citation>
    <scope>IDENTIFICATION</scope>
    <source>
        <strain evidence="6">Hereford</strain>
    </source>
</reference>
<dbReference type="GO" id="GO:0006364">
    <property type="term" value="P:rRNA processing"/>
    <property type="evidence" value="ECO:0007669"/>
    <property type="project" value="UniProtKB-KW"/>
</dbReference>
<dbReference type="SUPFAM" id="SSF144210">
    <property type="entry name" value="Nop10-like SnoRNP"/>
    <property type="match status" value="1"/>
</dbReference>
<name>A0AAA9TX77_BOVIN</name>
<reference evidence="6" key="1">
    <citation type="submission" date="2018-03" db="EMBL/GenBank/DDBJ databases">
        <title>ARS-UCD1.2.</title>
        <authorList>
            <person name="Rosen B.D."/>
            <person name="Bickhart D.M."/>
            <person name="Koren S."/>
            <person name="Schnabel R.D."/>
            <person name="Hall R."/>
            <person name="Zimin A."/>
            <person name="Dreischer C."/>
            <person name="Schultheiss S."/>
            <person name="Schroeder S.G."/>
            <person name="Elsik C.G."/>
            <person name="Couldrey C."/>
            <person name="Liu G.E."/>
            <person name="Van Tassell C.P."/>
            <person name="Phillippy A.M."/>
            <person name="Smith T.P.L."/>
            <person name="Medrano J.F."/>
        </authorList>
    </citation>
    <scope>NUCLEOTIDE SEQUENCE [LARGE SCALE GENOMIC DNA]</scope>
    <source>
        <strain evidence="6">Hereford</strain>
    </source>
</reference>
<dbReference type="Pfam" id="PF04135">
    <property type="entry name" value="Nop10p"/>
    <property type="match status" value="1"/>
</dbReference>
<keyword evidence="3" id="KW-0698">rRNA processing</keyword>
<evidence type="ECO:0000256" key="1">
    <source>
        <dbReference type="ARBA" id="ARBA00009462"/>
    </source>
</evidence>
<sequence>MRPSYYLSEQGDLVYMLKKLDPVEQQTCSAHPARFSPNKYFDTKCFKVLRTQQPCPIL</sequence>
<dbReference type="GO" id="GO:1990904">
    <property type="term" value="C:ribonucleoprotein complex"/>
    <property type="evidence" value="ECO:0007669"/>
    <property type="project" value="UniProtKB-KW"/>
</dbReference>
<evidence type="ECO:0000313" key="6">
    <source>
        <dbReference type="Ensembl" id="ENSBTAP00000101206.1"/>
    </source>
</evidence>
<protein>
    <recommendedName>
        <fullName evidence="5">Nucleolar protein 10</fullName>
    </recommendedName>
</protein>
<dbReference type="Gene3D" id="4.10.80.300">
    <property type="match status" value="1"/>
</dbReference>
<reference evidence="6" key="3">
    <citation type="submission" date="2025-09" db="UniProtKB">
        <authorList>
            <consortium name="Ensembl"/>
        </authorList>
    </citation>
    <scope>IDENTIFICATION</scope>
    <source>
        <strain evidence="6">Hereford</strain>
    </source>
</reference>
<accession>A0AAA9TX77</accession>
<dbReference type="GeneTree" id="ENSGT01110000271576"/>
<proteinExistence type="inferred from homology"/>
<comment type="similarity">
    <text evidence="1">Belongs to the NOP10 family.</text>
</comment>
<keyword evidence="2" id="KW-0690">Ribosome biogenesis</keyword>
<dbReference type="GO" id="GO:0030515">
    <property type="term" value="F:snoRNA binding"/>
    <property type="evidence" value="ECO:0007669"/>
    <property type="project" value="InterPro"/>
</dbReference>
<evidence type="ECO:0000313" key="7">
    <source>
        <dbReference type="Proteomes" id="UP000009136"/>
    </source>
</evidence>
<keyword evidence="4" id="KW-0687">Ribonucleoprotein</keyword>
<dbReference type="Proteomes" id="UP000009136">
    <property type="component" value="Chromosome 10"/>
</dbReference>
<dbReference type="InterPro" id="IPR036756">
    <property type="entry name" value="H/ACA_rnp_Nop10_sf"/>
</dbReference>
<evidence type="ECO:0000256" key="5">
    <source>
        <dbReference type="ARBA" id="ARBA00030185"/>
    </source>
</evidence>
<dbReference type="Ensembl" id="ENSBTAT00000086461.1">
    <property type="protein sequence ID" value="ENSBTAP00000101206.1"/>
    <property type="gene ID" value="ENSBTAG00000048706.1"/>
</dbReference>
<evidence type="ECO:0000256" key="2">
    <source>
        <dbReference type="ARBA" id="ARBA00022517"/>
    </source>
</evidence>